<organism evidence="1 2">
    <name type="scientific">Blastomyces parvus</name>
    <dbReference type="NCBI Taxonomy" id="2060905"/>
    <lineage>
        <taxon>Eukaryota</taxon>
        <taxon>Fungi</taxon>
        <taxon>Dikarya</taxon>
        <taxon>Ascomycota</taxon>
        <taxon>Pezizomycotina</taxon>
        <taxon>Eurotiomycetes</taxon>
        <taxon>Eurotiomycetidae</taxon>
        <taxon>Onygenales</taxon>
        <taxon>Ajellomycetaceae</taxon>
        <taxon>Blastomyces</taxon>
    </lineage>
</organism>
<reference evidence="1 2" key="1">
    <citation type="submission" date="2017-10" db="EMBL/GenBank/DDBJ databases">
        <title>Comparative genomics in systemic dimorphic fungi from Ajellomycetaceae.</title>
        <authorList>
            <person name="Munoz J.F."/>
            <person name="Mcewen J.G."/>
            <person name="Clay O.K."/>
            <person name="Cuomo C.A."/>
        </authorList>
    </citation>
    <scope>NUCLEOTIDE SEQUENCE [LARGE SCALE GENOMIC DNA]</scope>
    <source>
        <strain evidence="1 2">UAMH130</strain>
    </source>
</reference>
<comment type="caution">
    <text evidence="1">The sequence shown here is derived from an EMBL/GenBank/DDBJ whole genome shotgun (WGS) entry which is preliminary data.</text>
</comment>
<evidence type="ECO:0000313" key="1">
    <source>
        <dbReference type="EMBL" id="PGH04262.1"/>
    </source>
</evidence>
<protein>
    <submittedName>
        <fullName evidence="1">Uncharacterized protein</fullName>
    </submittedName>
</protein>
<dbReference type="EMBL" id="PDNC01000040">
    <property type="protein sequence ID" value="PGH04262.1"/>
    <property type="molecule type" value="Genomic_DNA"/>
</dbReference>
<dbReference type="Proteomes" id="UP000224080">
    <property type="component" value="Unassembled WGS sequence"/>
</dbReference>
<gene>
    <name evidence="1" type="ORF">GX51_03607</name>
</gene>
<name>A0A2B7X685_9EURO</name>
<sequence>MPLFDPSCWKDSVTGGRIVNNQDGFQDVAELHLGSLHSPIAASTGVWLLMNAFQKLCMRGMQGCKAAQPSARLLPAAAWGILAT</sequence>
<dbReference type="AlphaFoldDB" id="A0A2B7X685"/>
<evidence type="ECO:0000313" key="2">
    <source>
        <dbReference type="Proteomes" id="UP000224080"/>
    </source>
</evidence>
<proteinExistence type="predicted"/>
<keyword evidence="2" id="KW-1185">Reference proteome</keyword>
<accession>A0A2B7X685</accession>